<dbReference type="GO" id="GO:0005524">
    <property type="term" value="F:ATP binding"/>
    <property type="evidence" value="ECO:0007669"/>
    <property type="project" value="UniProtKB-KW"/>
</dbReference>
<comment type="similarity">
    <text evidence="1">Belongs to the disease resistance NB-LRR family.</text>
</comment>
<dbReference type="PRINTS" id="PR00364">
    <property type="entry name" value="DISEASERSIST"/>
</dbReference>
<dbReference type="Gene3D" id="1.10.10.10">
    <property type="entry name" value="Winged helix-like DNA-binding domain superfamily/Winged helix DNA-binding domain"/>
    <property type="match status" value="1"/>
</dbReference>
<accession>A0A9E7K448</accession>
<dbReference type="SUPFAM" id="SSF52058">
    <property type="entry name" value="L domain-like"/>
    <property type="match status" value="1"/>
</dbReference>
<dbReference type="InterPro" id="IPR041118">
    <property type="entry name" value="Rx_N"/>
</dbReference>
<evidence type="ECO:0000256" key="4">
    <source>
        <dbReference type="ARBA" id="ARBA00022741"/>
    </source>
</evidence>
<dbReference type="GO" id="GO:0009626">
    <property type="term" value="P:plant-type hypersensitive response"/>
    <property type="evidence" value="ECO:0007669"/>
    <property type="project" value="UniProtKB-ARBA"/>
</dbReference>
<evidence type="ECO:0000256" key="6">
    <source>
        <dbReference type="ARBA" id="ARBA00022840"/>
    </source>
</evidence>
<keyword evidence="3" id="KW-0677">Repeat</keyword>
<dbReference type="PROSITE" id="PS51450">
    <property type="entry name" value="LRR"/>
    <property type="match status" value="1"/>
</dbReference>
<keyword evidence="12" id="KW-1185">Reference proteome</keyword>
<evidence type="ECO:0000259" key="7">
    <source>
        <dbReference type="Pfam" id="PF00931"/>
    </source>
</evidence>
<sequence length="1152" mass="128596">QPWSWPSAHGTTSSADTVVALRVGGFEPQNSEAQRRRACEGSPLYPLGGRVMETALTAAAVRFAVDKLVTLLEEQYKAVSGVQGKLQMLQSLHDQIDTVLEVAESRAVVDHAVNLMLLKLGDMACKIEDVLDLSDTEARRRRSGARRCMTGTFERQAGGEDRRLTHSLNAFSDVGRGREKEDIVNLLIDHESKETISVIAIVGMGGLGKTTLAQLVSNDERVKSHFSLTMWKDVGRDFNPTKLMESVLEQATENPINISETELVQRELRKALAGKRFLLVLDDVWNEDQLKWEELKAVLQENGAKGSKIVVTTRSLKVSSIMGSSTPHRLQPLSDDACWSLFRRFAFKGGEERHSLVEIGKEIVKKCGGVPLAAISLGGLLRFKRDEDAWVSVLNSEIWQLEDDEDRIMAALRLSYHDLNRRSKQCFAFCSLFPKNSQMETENLVQLWVANGIIRPKVPGRGSDDESIGNDVFRDLLLRSFFQEGKTDVDGHVTSCKMHDLMHDLARSVAGDECCNLGHDQVHHIQNRTRHLFVDQFASSSVSEALCKPESLRTLLSLQNHLTDAVVLRCVFSKLKLLRALDLAASDIKKVPESVGKLIHLRYLNLSKTSIAELPSSITLLQNLQYLILSRSKVRELPKNLSSLQSLRHLDISGCPFLTHMPRRFSRLTSLQRLSNYIVGKRDGCSIRELKDLDLHGDINIEFYVNVSNDSCAGEKILKNKQHLKSLRLHWVDASSDHSVENLLDDLCPHARLKRLSVSNYGGVKLPTWLADSQIPNLVEVKLINCRNCERIPQFGNLRFLTELQVNGMESVSRIQADFYGNGEVQGFPSLRQFSLYNMPNLEEWSGPEGLELFPRLHTLTIGECPRLMALPRLPRIERLEMQKCNGSLLSSLGTLTSLSSLLVDRILGITSLPVGLFQNLASLARLNIADCTELESLPVDEMQHLTALQHLTISGCKALRSFPLNVERLIALQSLNLRYCINLGSLPEGLHSLTSLRSLRVVGCRSVTTQPEAIIRSLNSVREQFETEICCRKMDLSGRLQDLGTLRMLRIFGGHSMRPVSATVLAATTLSICCCEELSSLAARPPSGVLEDVTIEDCSNLTALPDWLAELRSLRYLSIRNCPELASLPRALLDLGPRQGLWIEGCPQLHI</sequence>
<dbReference type="SUPFAM" id="SSF52540">
    <property type="entry name" value="P-loop containing nucleoside triphosphate hydrolases"/>
    <property type="match status" value="1"/>
</dbReference>
<dbReference type="FunFam" id="3.40.50.300:FF:001091">
    <property type="entry name" value="Probable disease resistance protein At1g61300"/>
    <property type="match status" value="1"/>
</dbReference>
<dbReference type="AlphaFoldDB" id="A0A9E7K448"/>
<feature type="domain" description="NB-ARC" evidence="7">
    <location>
        <begin position="181"/>
        <end position="348"/>
    </location>
</feature>
<dbReference type="FunFam" id="1.10.10.10:FF:000322">
    <property type="entry name" value="Probable disease resistance protein At1g63360"/>
    <property type="match status" value="1"/>
</dbReference>
<dbReference type="InterPro" id="IPR006553">
    <property type="entry name" value="Leu-rich_rpt_Cys-con_subtyp"/>
</dbReference>
<dbReference type="Pfam" id="PF23559">
    <property type="entry name" value="WHD_DRP"/>
    <property type="match status" value="1"/>
</dbReference>
<keyword evidence="2" id="KW-0433">Leucine-rich repeat</keyword>
<keyword evidence="5" id="KW-0611">Plant defense</keyword>
<evidence type="ECO:0000256" key="3">
    <source>
        <dbReference type="ARBA" id="ARBA00022737"/>
    </source>
</evidence>
<dbReference type="EMBL" id="CP097507">
    <property type="protein sequence ID" value="URE03859.1"/>
    <property type="molecule type" value="Genomic_DNA"/>
</dbReference>
<dbReference type="Pfam" id="PF18052">
    <property type="entry name" value="Rx_N"/>
    <property type="match status" value="1"/>
</dbReference>
<dbReference type="OrthoDB" id="600820at2759"/>
<feature type="domain" description="Disease resistance R13L4/SHOC-2-like LRR" evidence="10">
    <location>
        <begin position="925"/>
        <end position="1121"/>
    </location>
</feature>
<dbReference type="InterPro" id="IPR032675">
    <property type="entry name" value="LRR_dom_sf"/>
</dbReference>
<dbReference type="GO" id="GO:0002758">
    <property type="term" value="P:innate immune response-activating signaling pathway"/>
    <property type="evidence" value="ECO:0007669"/>
    <property type="project" value="UniProtKB-ARBA"/>
</dbReference>
<dbReference type="GO" id="GO:0043531">
    <property type="term" value="F:ADP binding"/>
    <property type="evidence" value="ECO:0007669"/>
    <property type="project" value="InterPro"/>
</dbReference>
<dbReference type="Proteomes" id="UP001055439">
    <property type="component" value="Chromosome 5"/>
</dbReference>
<evidence type="ECO:0000256" key="1">
    <source>
        <dbReference type="ARBA" id="ARBA00008894"/>
    </source>
</evidence>
<dbReference type="InterPro" id="IPR036388">
    <property type="entry name" value="WH-like_DNA-bd_sf"/>
</dbReference>
<dbReference type="GO" id="GO:0042742">
    <property type="term" value="P:defense response to bacterium"/>
    <property type="evidence" value="ECO:0007669"/>
    <property type="project" value="UniProtKB-ARBA"/>
</dbReference>
<keyword evidence="4" id="KW-0547">Nucleotide-binding</keyword>
<reference evidence="11" key="1">
    <citation type="submission" date="2022-05" db="EMBL/GenBank/DDBJ databases">
        <title>The Musa troglodytarum L. genome provides insights into the mechanism of non-climacteric behaviour and enrichment of carotenoids.</title>
        <authorList>
            <person name="Wang J."/>
        </authorList>
    </citation>
    <scope>NUCLEOTIDE SEQUENCE</scope>
    <source>
        <tissue evidence="11">Leaf</tissue>
    </source>
</reference>
<dbReference type="Gene3D" id="1.20.5.4130">
    <property type="match status" value="1"/>
</dbReference>
<dbReference type="InterPro" id="IPR027417">
    <property type="entry name" value="P-loop_NTPase"/>
</dbReference>
<dbReference type="Pfam" id="PF00931">
    <property type="entry name" value="NB-ARC"/>
    <property type="match status" value="1"/>
</dbReference>
<evidence type="ECO:0000259" key="8">
    <source>
        <dbReference type="Pfam" id="PF18052"/>
    </source>
</evidence>
<dbReference type="InterPro" id="IPR055414">
    <property type="entry name" value="LRR_R13L4/SHOC2-like"/>
</dbReference>
<dbReference type="Gene3D" id="3.80.10.10">
    <property type="entry name" value="Ribonuclease Inhibitor"/>
    <property type="match status" value="4"/>
</dbReference>
<dbReference type="PANTHER" id="PTHR36766:SF70">
    <property type="entry name" value="DISEASE RESISTANCE PROTEIN RGA4"/>
    <property type="match status" value="1"/>
</dbReference>
<dbReference type="SMART" id="SM00367">
    <property type="entry name" value="LRR_CC"/>
    <property type="match status" value="4"/>
</dbReference>
<gene>
    <name evidence="11" type="ORF">MUK42_21594</name>
</gene>
<evidence type="ECO:0000259" key="9">
    <source>
        <dbReference type="Pfam" id="PF23559"/>
    </source>
</evidence>
<keyword evidence="6" id="KW-0067">ATP-binding</keyword>
<evidence type="ECO:0000256" key="5">
    <source>
        <dbReference type="ARBA" id="ARBA00022821"/>
    </source>
</evidence>
<dbReference type="PANTHER" id="PTHR36766">
    <property type="entry name" value="PLANT BROAD-SPECTRUM MILDEW RESISTANCE PROTEIN RPW8"/>
    <property type="match status" value="1"/>
</dbReference>
<evidence type="ECO:0000256" key="2">
    <source>
        <dbReference type="ARBA" id="ARBA00022614"/>
    </source>
</evidence>
<evidence type="ECO:0000313" key="11">
    <source>
        <dbReference type="EMBL" id="URE03859.1"/>
    </source>
</evidence>
<dbReference type="InterPro" id="IPR058922">
    <property type="entry name" value="WHD_DRP"/>
</dbReference>
<feature type="non-terminal residue" evidence="11">
    <location>
        <position position="1"/>
    </location>
</feature>
<dbReference type="InterPro" id="IPR001611">
    <property type="entry name" value="Leu-rich_rpt"/>
</dbReference>
<dbReference type="Gene3D" id="3.40.50.300">
    <property type="entry name" value="P-loop containing nucleotide triphosphate hydrolases"/>
    <property type="match status" value="1"/>
</dbReference>
<feature type="domain" description="Disease resistance N-terminal" evidence="8">
    <location>
        <begin position="60"/>
        <end position="144"/>
    </location>
</feature>
<protein>
    <submittedName>
        <fullName evidence="11">Resistance protein</fullName>
    </submittedName>
</protein>
<dbReference type="InterPro" id="IPR002182">
    <property type="entry name" value="NB-ARC"/>
</dbReference>
<evidence type="ECO:0000313" key="12">
    <source>
        <dbReference type="Proteomes" id="UP001055439"/>
    </source>
</evidence>
<organism evidence="11 12">
    <name type="scientific">Musa troglodytarum</name>
    <name type="common">fe'i banana</name>
    <dbReference type="NCBI Taxonomy" id="320322"/>
    <lineage>
        <taxon>Eukaryota</taxon>
        <taxon>Viridiplantae</taxon>
        <taxon>Streptophyta</taxon>
        <taxon>Embryophyta</taxon>
        <taxon>Tracheophyta</taxon>
        <taxon>Spermatophyta</taxon>
        <taxon>Magnoliopsida</taxon>
        <taxon>Liliopsida</taxon>
        <taxon>Zingiberales</taxon>
        <taxon>Musaceae</taxon>
        <taxon>Musa</taxon>
    </lineage>
</organism>
<proteinExistence type="inferred from homology"/>
<feature type="domain" description="Disease resistance R13L4/SHOC-2-like LRR" evidence="10">
    <location>
        <begin position="570"/>
        <end position="838"/>
    </location>
</feature>
<feature type="domain" description="Disease resistance protein winged helix" evidence="9">
    <location>
        <begin position="432"/>
        <end position="506"/>
    </location>
</feature>
<dbReference type="SUPFAM" id="SSF52047">
    <property type="entry name" value="RNI-like"/>
    <property type="match status" value="1"/>
</dbReference>
<dbReference type="Pfam" id="PF23598">
    <property type="entry name" value="LRR_14"/>
    <property type="match status" value="2"/>
</dbReference>
<name>A0A9E7K448_9LILI</name>
<evidence type="ECO:0000259" key="10">
    <source>
        <dbReference type="Pfam" id="PF23598"/>
    </source>
</evidence>